<dbReference type="AlphaFoldDB" id="A0A0A8Y454"/>
<accession>A0A0A8Y454</accession>
<evidence type="ECO:0000313" key="2">
    <source>
        <dbReference type="EMBL" id="JAD20145.1"/>
    </source>
</evidence>
<reference evidence="2" key="1">
    <citation type="submission" date="2014-09" db="EMBL/GenBank/DDBJ databases">
        <authorList>
            <person name="Magalhaes I.L.F."/>
            <person name="Oliveira U."/>
            <person name="Santos F.R."/>
            <person name="Vidigal T.H.D.A."/>
            <person name="Brescovit A.D."/>
            <person name="Santos A.J."/>
        </authorList>
    </citation>
    <scope>NUCLEOTIDE SEQUENCE</scope>
    <source>
        <tissue evidence="2">Shoot tissue taken approximately 20 cm above the soil surface</tissue>
    </source>
</reference>
<feature type="region of interest" description="Disordered" evidence="1">
    <location>
        <begin position="1"/>
        <end position="50"/>
    </location>
</feature>
<proteinExistence type="predicted"/>
<sequence length="50" mass="5671">MGGSSRYRRDKGSHTSRSGKTKPSFTTSRLRPRRTRPSRTSQRLHLPGGM</sequence>
<feature type="compositionally biased region" description="Basic residues" evidence="1">
    <location>
        <begin position="1"/>
        <end position="11"/>
    </location>
</feature>
<evidence type="ECO:0000256" key="1">
    <source>
        <dbReference type="SAM" id="MobiDB-lite"/>
    </source>
</evidence>
<reference evidence="2" key="2">
    <citation type="journal article" date="2015" name="Data Brief">
        <title>Shoot transcriptome of the giant reed, Arundo donax.</title>
        <authorList>
            <person name="Barrero R.A."/>
            <person name="Guerrero F.D."/>
            <person name="Moolhuijzen P."/>
            <person name="Goolsby J.A."/>
            <person name="Tidwell J."/>
            <person name="Bellgard S.E."/>
            <person name="Bellgard M.I."/>
        </authorList>
    </citation>
    <scope>NUCLEOTIDE SEQUENCE</scope>
    <source>
        <tissue evidence="2">Shoot tissue taken approximately 20 cm above the soil surface</tissue>
    </source>
</reference>
<protein>
    <submittedName>
        <fullName evidence="2">Uncharacterized protein</fullName>
    </submittedName>
</protein>
<name>A0A0A8Y454_ARUDO</name>
<dbReference type="EMBL" id="GBRH01277750">
    <property type="protein sequence ID" value="JAD20145.1"/>
    <property type="molecule type" value="Transcribed_RNA"/>
</dbReference>
<organism evidence="2">
    <name type="scientific">Arundo donax</name>
    <name type="common">Giant reed</name>
    <name type="synonym">Donax arundinaceus</name>
    <dbReference type="NCBI Taxonomy" id="35708"/>
    <lineage>
        <taxon>Eukaryota</taxon>
        <taxon>Viridiplantae</taxon>
        <taxon>Streptophyta</taxon>
        <taxon>Embryophyta</taxon>
        <taxon>Tracheophyta</taxon>
        <taxon>Spermatophyta</taxon>
        <taxon>Magnoliopsida</taxon>
        <taxon>Liliopsida</taxon>
        <taxon>Poales</taxon>
        <taxon>Poaceae</taxon>
        <taxon>PACMAD clade</taxon>
        <taxon>Arundinoideae</taxon>
        <taxon>Arundineae</taxon>
        <taxon>Arundo</taxon>
    </lineage>
</organism>